<keyword evidence="2" id="KW-0238">DNA-binding</keyword>
<reference evidence="2 3" key="1">
    <citation type="submission" date="2018-07" db="EMBL/GenBank/DDBJ databases">
        <title>Oceanihabitans testaceum sp. nov., isolated from marine sediment.</title>
        <authorList>
            <person name="Li C.-M."/>
        </authorList>
    </citation>
    <scope>NUCLEOTIDE SEQUENCE [LARGE SCALE GENOMIC DNA]</scope>
    <source>
        <strain evidence="2 3">S9-10</strain>
    </source>
</reference>
<accession>A0A368P877</accession>
<dbReference type="EMBL" id="QPIG01000001">
    <property type="protein sequence ID" value="RCU57999.1"/>
    <property type="molecule type" value="Genomic_DNA"/>
</dbReference>
<dbReference type="Proteomes" id="UP000252249">
    <property type="component" value="Unassembled WGS sequence"/>
</dbReference>
<dbReference type="AlphaFoldDB" id="A0A368P877"/>
<protein>
    <submittedName>
        <fullName evidence="2">DNA-binding protein</fullName>
    </submittedName>
</protein>
<sequence>MSKHIQFIQVTPEQLQNAIIEGVKSQLQELKEHFQPKQPNEYLTRQEVAEMLSVDLSTIHNWKTKGILTAYQIGGRVFYLRSDVENAIIKLKN</sequence>
<feature type="domain" description="Helix-turn-helix" evidence="1">
    <location>
        <begin position="42"/>
        <end position="85"/>
    </location>
</feature>
<evidence type="ECO:0000259" key="1">
    <source>
        <dbReference type="Pfam" id="PF12728"/>
    </source>
</evidence>
<dbReference type="OrthoDB" id="1097811at2"/>
<proteinExistence type="predicted"/>
<dbReference type="RefSeq" id="WP_113965595.1">
    <property type="nucleotide sequence ID" value="NZ_JAWWDI010000026.1"/>
</dbReference>
<dbReference type="InterPro" id="IPR009061">
    <property type="entry name" value="DNA-bd_dom_put_sf"/>
</dbReference>
<organism evidence="2 3">
    <name type="scientific">Oceanihabitans sediminis</name>
    <dbReference type="NCBI Taxonomy" id="1812012"/>
    <lineage>
        <taxon>Bacteria</taxon>
        <taxon>Pseudomonadati</taxon>
        <taxon>Bacteroidota</taxon>
        <taxon>Flavobacteriia</taxon>
        <taxon>Flavobacteriales</taxon>
        <taxon>Flavobacteriaceae</taxon>
        <taxon>Oceanihabitans</taxon>
    </lineage>
</organism>
<dbReference type="GO" id="GO:0003677">
    <property type="term" value="F:DNA binding"/>
    <property type="evidence" value="ECO:0007669"/>
    <property type="project" value="UniProtKB-KW"/>
</dbReference>
<dbReference type="SUPFAM" id="SSF46955">
    <property type="entry name" value="Putative DNA-binding domain"/>
    <property type="match status" value="1"/>
</dbReference>
<evidence type="ECO:0000313" key="2">
    <source>
        <dbReference type="EMBL" id="RCU57999.1"/>
    </source>
</evidence>
<name>A0A368P877_9FLAO</name>
<evidence type="ECO:0000313" key="3">
    <source>
        <dbReference type="Proteomes" id="UP000252249"/>
    </source>
</evidence>
<dbReference type="InterPro" id="IPR041657">
    <property type="entry name" value="HTH_17"/>
</dbReference>
<keyword evidence="3" id="KW-1185">Reference proteome</keyword>
<gene>
    <name evidence="2" type="ORF">DU428_01015</name>
</gene>
<comment type="caution">
    <text evidence="2">The sequence shown here is derived from an EMBL/GenBank/DDBJ whole genome shotgun (WGS) entry which is preliminary data.</text>
</comment>
<dbReference type="Pfam" id="PF12728">
    <property type="entry name" value="HTH_17"/>
    <property type="match status" value="1"/>
</dbReference>